<dbReference type="InterPro" id="IPR035965">
    <property type="entry name" value="PAS-like_dom_sf"/>
</dbReference>
<dbReference type="GO" id="GO:0000155">
    <property type="term" value="F:phosphorelay sensor kinase activity"/>
    <property type="evidence" value="ECO:0007669"/>
    <property type="project" value="InterPro"/>
</dbReference>
<keyword evidence="6" id="KW-0418">Kinase</keyword>
<evidence type="ECO:0000313" key="7">
    <source>
        <dbReference type="Proteomes" id="UP000033423"/>
    </source>
</evidence>
<feature type="domain" description="Histidine kinase" evidence="3">
    <location>
        <begin position="457"/>
        <end position="672"/>
    </location>
</feature>
<dbReference type="Gene3D" id="3.30.565.10">
    <property type="entry name" value="Histidine kinase-like ATPase, C-terminal domain"/>
    <property type="match status" value="1"/>
</dbReference>
<evidence type="ECO:0000259" key="3">
    <source>
        <dbReference type="PROSITE" id="PS50109"/>
    </source>
</evidence>
<organism evidence="6 7">
    <name type="scientific">Candidatus Magnetobacterium bavaricum</name>
    <dbReference type="NCBI Taxonomy" id="29290"/>
    <lineage>
        <taxon>Bacteria</taxon>
        <taxon>Pseudomonadati</taxon>
        <taxon>Nitrospirota</taxon>
        <taxon>Thermodesulfovibrionia</taxon>
        <taxon>Thermodesulfovibrionales</taxon>
        <taxon>Candidatus Magnetobacteriaceae</taxon>
        <taxon>Candidatus Magnetobacterium</taxon>
    </lineage>
</organism>
<dbReference type="InterPro" id="IPR036097">
    <property type="entry name" value="HisK_dim/P_sf"/>
</dbReference>
<evidence type="ECO:0000256" key="2">
    <source>
        <dbReference type="ARBA" id="ARBA00012438"/>
    </source>
</evidence>
<feature type="domain" description="PAS" evidence="4">
    <location>
        <begin position="169"/>
        <end position="212"/>
    </location>
</feature>
<accession>A0A0F3GLN1</accession>
<dbReference type="PROSITE" id="PS50113">
    <property type="entry name" value="PAC"/>
    <property type="match status" value="1"/>
</dbReference>
<dbReference type="InterPro" id="IPR005467">
    <property type="entry name" value="His_kinase_dom"/>
</dbReference>
<keyword evidence="6" id="KW-0808">Transferase</keyword>
<dbReference type="EMBL" id="LACI01002158">
    <property type="protein sequence ID" value="KJU82815.1"/>
    <property type="molecule type" value="Genomic_DNA"/>
</dbReference>
<evidence type="ECO:0000256" key="1">
    <source>
        <dbReference type="ARBA" id="ARBA00000085"/>
    </source>
</evidence>
<dbReference type="InterPro" id="IPR000700">
    <property type="entry name" value="PAS-assoc_C"/>
</dbReference>
<dbReference type="PROSITE" id="PS50109">
    <property type="entry name" value="HIS_KIN"/>
    <property type="match status" value="1"/>
</dbReference>
<dbReference type="InterPro" id="IPR000014">
    <property type="entry name" value="PAS"/>
</dbReference>
<evidence type="ECO:0000313" key="6">
    <source>
        <dbReference type="EMBL" id="KJU82815.1"/>
    </source>
</evidence>
<sequence>MGLLTIQADIIGRLLVIQETLDVMPSVKGMAEFLDRALLEVPGLEAIYICHRGRLFLSSNVELPCCSGREQRPEDYREHECAIENIQGMKVMPLSTINALHGYLILDVTAPEQFAPYEPFLKNICNVLSRTIENRETMQSLREANLELKKAHDVLEESVLQRTEQLRESEKRYRGMFYDTRAVMLLIEADTLSIVEANDAACRFYGYDREELQTMKIQDINMLPVEKVYNIIQRLKTHQSDHFFMRHKLASGKIRDVEIYAGPVMIKGKMYICSVIHDITERVRAQEYLHLFKYLIDQTNDAIFIIDPLTARFLDANEKACASLGYAKEELLDLSVLYIDAIMLEEAAWREHVAQLKSTTALVFESRYRRKDGSVFDVEINVKYVYSEINHYIVAIARDISERKRYENSLLKTTQQLETLNMTLKDRVSEEVEKNRLKDLIMYDQARHTALAELLLNIAHHWRQPLCTIGLMIQDIKDAYSYHELNEQYIDNSVQSMMREVLGLSDTIDNFRSFYVHDKEMSHFNISEVVNKTVSIIKDYFRARNTTIYTDMDNQITLYGYPDEFSQVILNILSNTKDAFEERRVVNGLIKIEAHQNLQTGAVILTITDNGGGISDDIIGKVFDPYFTTKAKTRGTGLGLYSAKIIIEKNMKGTISVSNTIDGCLFIIEFQQ</sequence>
<dbReference type="SUPFAM" id="SSF47384">
    <property type="entry name" value="Homodimeric domain of signal transducing histidine kinase"/>
    <property type="match status" value="1"/>
</dbReference>
<protein>
    <recommendedName>
        <fullName evidence="2">histidine kinase</fullName>
        <ecNumber evidence="2">2.7.13.3</ecNumber>
    </recommendedName>
</protein>
<keyword evidence="7" id="KW-1185">Reference proteome</keyword>
<dbReference type="NCBIfam" id="TIGR00229">
    <property type="entry name" value="sensory_box"/>
    <property type="match status" value="2"/>
</dbReference>
<dbReference type="PANTHER" id="PTHR43065">
    <property type="entry name" value="SENSOR HISTIDINE KINASE"/>
    <property type="match status" value="1"/>
</dbReference>
<dbReference type="Pfam" id="PF13426">
    <property type="entry name" value="PAS_9"/>
    <property type="match status" value="2"/>
</dbReference>
<feature type="domain" description="PAS" evidence="4">
    <location>
        <begin position="288"/>
        <end position="338"/>
    </location>
</feature>
<dbReference type="SUPFAM" id="SSF55785">
    <property type="entry name" value="PYP-like sensor domain (PAS domain)"/>
    <property type="match status" value="2"/>
</dbReference>
<dbReference type="InterPro" id="IPR001610">
    <property type="entry name" value="PAC"/>
</dbReference>
<dbReference type="InterPro" id="IPR036890">
    <property type="entry name" value="HATPase_C_sf"/>
</dbReference>
<name>A0A0F3GLN1_9BACT</name>
<dbReference type="EC" id="2.7.13.3" evidence="2"/>
<comment type="catalytic activity">
    <reaction evidence="1">
        <text>ATP + protein L-histidine = ADP + protein N-phospho-L-histidine.</text>
        <dbReference type="EC" id="2.7.13.3"/>
    </reaction>
</comment>
<reference evidence="6 7" key="1">
    <citation type="submission" date="2015-02" db="EMBL/GenBank/DDBJ databases">
        <title>Single-cell genomics of uncultivated deep-branching MTB reveals a conserved set of magnetosome genes.</title>
        <authorList>
            <person name="Kolinko S."/>
            <person name="Richter M."/>
            <person name="Glockner F.O."/>
            <person name="Brachmann A."/>
            <person name="Schuler D."/>
        </authorList>
    </citation>
    <scope>NUCLEOTIDE SEQUENCE [LARGE SCALE GENOMIC DNA]</scope>
    <source>
        <strain evidence="6">TM-1</strain>
    </source>
</reference>
<dbReference type="PATRIC" id="fig|29290.4.peg.6615"/>
<dbReference type="Proteomes" id="UP000033423">
    <property type="component" value="Unassembled WGS sequence"/>
</dbReference>
<gene>
    <name evidence="6" type="ORF">MBAV_004993</name>
</gene>
<dbReference type="SMART" id="SM00387">
    <property type="entry name" value="HATPase_c"/>
    <property type="match status" value="1"/>
</dbReference>
<comment type="caution">
    <text evidence="6">The sequence shown here is derived from an EMBL/GenBank/DDBJ whole genome shotgun (WGS) entry which is preliminary data.</text>
</comment>
<feature type="domain" description="PAC" evidence="5">
    <location>
        <begin position="362"/>
        <end position="412"/>
    </location>
</feature>
<proteinExistence type="predicted"/>
<dbReference type="PROSITE" id="PS50112">
    <property type="entry name" value="PAS"/>
    <property type="match status" value="2"/>
</dbReference>
<dbReference type="Gene3D" id="3.30.450.20">
    <property type="entry name" value="PAS domain"/>
    <property type="match status" value="2"/>
</dbReference>
<dbReference type="SUPFAM" id="SSF55874">
    <property type="entry name" value="ATPase domain of HSP90 chaperone/DNA topoisomerase II/histidine kinase"/>
    <property type="match status" value="1"/>
</dbReference>
<evidence type="ECO:0000259" key="5">
    <source>
        <dbReference type="PROSITE" id="PS50113"/>
    </source>
</evidence>
<evidence type="ECO:0000259" key="4">
    <source>
        <dbReference type="PROSITE" id="PS50112"/>
    </source>
</evidence>
<dbReference type="PRINTS" id="PR00344">
    <property type="entry name" value="BCTRLSENSOR"/>
</dbReference>
<dbReference type="Gene3D" id="1.10.287.130">
    <property type="match status" value="1"/>
</dbReference>
<dbReference type="SMART" id="SM00086">
    <property type="entry name" value="PAC"/>
    <property type="match status" value="2"/>
</dbReference>
<dbReference type="SMART" id="SM00091">
    <property type="entry name" value="PAS"/>
    <property type="match status" value="2"/>
</dbReference>
<dbReference type="CDD" id="cd00130">
    <property type="entry name" value="PAS"/>
    <property type="match status" value="2"/>
</dbReference>
<dbReference type="InterPro" id="IPR004358">
    <property type="entry name" value="Sig_transdc_His_kin-like_C"/>
</dbReference>
<dbReference type="InterPro" id="IPR003594">
    <property type="entry name" value="HATPase_dom"/>
</dbReference>
<dbReference type="Pfam" id="PF02518">
    <property type="entry name" value="HATPase_c"/>
    <property type="match status" value="1"/>
</dbReference>
<dbReference type="AlphaFoldDB" id="A0A0F3GLN1"/>